<proteinExistence type="inferred from homology"/>
<reference evidence="7" key="1">
    <citation type="submission" date="2020-11" db="EMBL/GenBank/DDBJ databases">
        <title>Carbohydrate-dependent, anaerobic sulfur respiration: A novel catabolism in halophilic archaea.</title>
        <authorList>
            <person name="Sorokin D.Y."/>
            <person name="Messina E."/>
            <person name="Smedile F."/>
            <person name="La Cono V."/>
            <person name="Hallsworth J.E."/>
            <person name="Yakimov M.M."/>
        </authorList>
    </citation>
    <scope>NUCLEOTIDE SEQUENCE</scope>
    <source>
        <strain evidence="7">HSR12-1</strain>
    </source>
</reference>
<evidence type="ECO:0000256" key="2">
    <source>
        <dbReference type="ARBA" id="ARBA00022801"/>
    </source>
</evidence>
<dbReference type="PRINTS" id="PR00139">
    <property type="entry name" value="ASNGLNASE"/>
</dbReference>
<name>A0A897MV00_9EURY</name>
<dbReference type="GO" id="GO:0004067">
    <property type="term" value="F:asparaginase activity"/>
    <property type="evidence" value="ECO:0007669"/>
    <property type="project" value="UniProtKB-UniRule"/>
</dbReference>
<evidence type="ECO:0000256" key="4">
    <source>
        <dbReference type="PROSITE-ProRule" id="PRU10099"/>
    </source>
</evidence>
<keyword evidence="7" id="KW-0808">Transferase</keyword>
<dbReference type="InterPro" id="IPR019546">
    <property type="entry name" value="TAT_signal_bac_arc"/>
</dbReference>
<dbReference type="InterPro" id="IPR027473">
    <property type="entry name" value="L-asparaginase_C"/>
</dbReference>
<dbReference type="InterPro" id="IPR037152">
    <property type="entry name" value="L-asparaginase_N_sf"/>
</dbReference>
<feature type="active site" evidence="4">
    <location>
        <position position="68"/>
    </location>
</feature>
<dbReference type="InterPro" id="IPR027474">
    <property type="entry name" value="L-asparaginase_N"/>
</dbReference>
<dbReference type="InterPro" id="IPR004550">
    <property type="entry name" value="AsnASE_II"/>
</dbReference>
<feature type="domain" description="Asparaginase/glutaminase C-terminal" evidence="6">
    <location>
        <begin position="273"/>
        <end position="376"/>
    </location>
</feature>
<protein>
    <recommendedName>
        <fullName evidence="3">L-asparaginase</fullName>
    </recommendedName>
</protein>
<evidence type="ECO:0000259" key="6">
    <source>
        <dbReference type="Pfam" id="PF17763"/>
    </source>
</evidence>
<dbReference type="InterPro" id="IPR036152">
    <property type="entry name" value="Asp/glu_Ase-like_sf"/>
</dbReference>
<dbReference type="InterPro" id="IPR040919">
    <property type="entry name" value="Asparaginase_C"/>
</dbReference>
<dbReference type="CDD" id="cd08964">
    <property type="entry name" value="L-asparaginase_II"/>
    <property type="match status" value="1"/>
</dbReference>
<evidence type="ECO:0000313" key="8">
    <source>
        <dbReference type="Proteomes" id="UP000663525"/>
    </source>
</evidence>
<dbReference type="SMART" id="SM00870">
    <property type="entry name" value="Asparaginase"/>
    <property type="match status" value="1"/>
</dbReference>
<dbReference type="Proteomes" id="UP000663525">
    <property type="component" value="Chromosome"/>
</dbReference>
<organism evidence="7 8">
    <name type="scientific">Halapricum desulfuricans</name>
    <dbReference type="NCBI Taxonomy" id="2841257"/>
    <lineage>
        <taxon>Archaea</taxon>
        <taxon>Methanobacteriati</taxon>
        <taxon>Methanobacteriota</taxon>
        <taxon>Stenosarchaea group</taxon>
        <taxon>Halobacteria</taxon>
        <taxon>Halobacteriales</taxon>
        <taxon>Haloarculaceae</taxon>
        <taxon>Halapricum</taxon>
    </lineage>
</organism>
<dbReference type="GeneID" id="68853681"/>
<evidence type="ECO:0000256" key="3">
    <source>
        <dbReference type="ARBA" id="ARBA00070292"/>
    </source>
</evidence>
<accession>A0A897MV00</accession>
<dbReference type="InterPro" id="IPR006311">
    <property type="entry name" value="TAT_signal"/>
</dbReference>
<dbReference type="RefSeq" id="WP_229113862.1">
    <property type="nucleotide sequence ID" value="NZ_CP064787.1"/>
</dbReference>
<dbReference type="PROSITE" id="PS51732">
    <property type="entry name" value="ASN_GLN_ASE_3"/>
    <property type="match status" value="1"/>
</dbReference>
<dbReference type="NCBIfam" id="TIGR01409">
    <property type="entry name" value="TAT_signal_seq"/>
    <property type="match status" value="1"/>
</dbReference>
<dbReference type="InterPro" id="IPR006034">
    <property type="entry name" value="Asparaginase/glutaminase-like"/>
</dbReference>
<dbReference type="GO" id="GO:0006528">
    <property type="term" value="P:asparagine metabolic process"/>
    <property type="evidence" value="ECO:0007669"/>
    <property type="project" value="InterPro"/>
</dbReference>
<evidence type="ECO:0000313" key="7">
    <source>
        <dbReference type="EMBL" id="QSG04382.1"/>
    </source>
</evidence>
<dbReference type="PROSITE" id="PS51318">
    <property type="entry name" value="TAT"/>
    <property type="match status" value="1"/>
</dbReference>
<dbReference type="Gene3D" id="3.40.50.40">
    <property type="match status" value="1"/>
</dbReference>
<gene>
    <name evidence="7" type="primary">ansB</name>
    <name evidence="7" type="ORF">HSR121_0019</name>
</gene>
<dbReference type="PIRSF" id="PIRSF001220">
    <property type="entry name" value="L-ASNase_gatD"/>
    <property type="match status" value="1"/>
</dbReference>
<dbReference type="PANTHER" id="PTHR11707:SF28">
    <property type="entry name" value="60 KDA LYSOPHOSPHOLIPASE"/>
    <property type="match status" value="1"/>
</dbReference>
<dbReference type="GO" id="GO:0016740">
    <property type="term" value="F:transferase activity"/>
    <property type="evidence" value="ECO:0007669"/>
    <property type="project" value="UniProtKB-KW"/>
</dbReference>
<keyword evidence="2" id="KW-0378">Hydrolase</keyword>
<sequence>MDENTDSSSKTGSLIPNRREFLKLTGAVGGGALLGGTGVGEPEPTLDRSLLPDASERPEVRVIATGGTIASTEEAAEDGGYARSEGAEQIVGAVPILEEFVDISYESVANKGSSSLLVEDYANVAKAAMRAEVDGVDGVIVTHGTDAIEEDAFFNDLVLDLDIPVAFVGAMRAGDSVSADGPRNLLSAVRMCTRSEFHLSDEPSGVYVVLNEQIHAARDVTKTHTTKLETFDSGPAGPIGAFTDNELMLYREPGSYTANLSNYDLDAAPEMVVPIVATGAGAEAYVTEQAAAGEYDVDAIVIQATGWWGGTAPDVSGPTGDALDAGIPVARSTRVHWGPMNPGYDDDRVGDIVVMEDLPSWKARLQVILALTMTENHPGYDDDLEMIRETARESKYALDVAPRRQSSRVSLGGPFRLVRHSSAR</sequence>
<evidence type="ECO:0000259" key="5">
    <source>
        <dbReference type="Pfam" id="PF00710"/>
    </source>
</evidence>
<comment type="similarity">
    <text evidence="1">Belongs to the asparaginase 1 family.</text>
</comment>
<dbReference type="PROSITE" id="PS00144">
    <property type="entry name" value="ASN_GLN_ASE_1"/>
    <property type="match status" value="1"/>
</dbReference>
<dbReference type="EMBL" id="CP064787">
    <property type="protein sequence ID" value="QSG04382.1"/>
    <property type="molecule type" value="Genomic_DNA"/>
</dbReference>
<dbReference type="Gene3D" id="3.40.50.1170">
    <property type="entry name" value="L-asparaginase, N-terminal domain"/>
    <property type="match status" value="1"/>
</dbReference>
<dbReference type="SUPFAM" id="SSF53774">
    <property type="entry name" value="Glutaminase/Asparaginase"/>
    <property type="match status" value="1"/>
</dbReference>
<dbReference type="Pfam" id="PF00710">
    <property type="entry name" value="Asparaginase"/>
    <property type="match status" value="1"/>
</dbReference>
<dbReference type="FunFam" id="3.40.50.1170:FF:000001">
    <property type="entry name" value="L-asparaginase 2"/>
    <property type="match status" value="1"/>
</dbReference>
<dbReference type="PANTHER" id="PTHR11707">
    <property type="entry name" value="L-ASPARAGINASE"/>
    <property type="match status" value="1"/>
</dbReference>
<dbReference type="Pfam" id="PF17763">
    <property type="entry name" value="Asparaginase_C"/>
    <property type="match status" value="1"/>
</dbReference>
<evidence type="ECO:0000256" key="1">
    <source>
        <dbReference type="ARBA" id="ARBA00010518"/>
    </source>
</evidence>
<feature type="domain" description="L-asparaginase N-terminal" evidence="5">
    <location>
        <begin position="60"/>
        <end position="253"/>
    </location>
</feature>
<dbReference type="AlphaFoldDB" id="A0A897MV00"/>
<dbReference type="PIRSF" id="PIRSF500176">
    <property type="entry name" value="L_ASNase"/>
    <property type="match status" value="1"/>
</dbReference>
<dbReference type="InterPro" id="IPR020827">
    <property type="entry name" value="Asparaginase/glutaminase_AS1"/>
</dbReference>